<dbReference type="Gene3D" id="3.90.930.1">
    <property type="match status" value="1"/>
</dbReference>
<name>A0A094QB71_9ZZZZ</name>
<feature type="domain" description="YdhG-like" evidence="1">
    <location>
        <begin position="19"/>
        <end position="109"/>
    </location>
</feature>
<proteinExistence type="predicted"/>
<dbReference type="SUPFAM" id="SSF82185">
    <property type="entry name" value="Histone H3 K4-specific methyltransferase SET7/9 N-terminal domain"/>
    <property type="match status" value="1"/>
</dbReference>
<dbReference type="AlphaFoldDB" id="A0A094QB71"/>
<comment type="caution">
    <text evidence="2">The sequence shown here is derived from an EMBL/GenBank/DDBJ whole genome shotgun (WGS) entry which is preliminary data.</text>
</comment>
<dbReference type="Gene3D" id="3.90.1150.200">
    <property type="match status" value="1"/>
</dbReference>
<protein>
    <recommendedName>
        <fullName evidence="1">YdhG-like domain-containing protein</fullName>
    </recommendedName>
</protein>
<dbReference type="Pfam" id="PF08818">
    <property type="entry name" value="DUF1801"/>
    <property type="match status" value="1"/>
</dbReference>
<dbReference type="SUPFAM" id="SSF159888">
    <property type="entry name" value="YdhG-like"/>
    <property type="match status" value="1"/>
</dbReference>
<evidence type="ECO:0000313" key="2">
    <source>
        <dbReference type="EMBL" id="KGA21465.1"/>
    </source>
</evidence>
<dbReference type="InterPro" id="IPR014922">
    <property type="entry name" value="YdhG-like"/>
</dbReference>
<gene>
    <name evidence="2" type="ORF">GM51_1995</name>
</gene>
<dbReference type="EMBL" id="JNSL01000006">
    <property type="protein sequence ID" value="KGA21465.1"/>
    <property type="molecule type" value="Genomic_DNA"/>
</dbReference>
<sequence length="188" mass="21127">MSSKEITSHLKSFPTKQSQVLLKVRDEISNLLPGAQEEIKYGIPTWTIQGISVIGIDGFRKHNSIFPYGGDLGAPLKAALSNFESTKGSIHFDLDRVFPKALLKKIVSRKIEIINESFPNSKGKVLEFYGNGFLKAQGVMKVGQLHGYWEWYRKDGTIMRSGNFKNGQNVGEWITFDGNGKVYKVTQR</sequence>
<accession>A0A094QB71</accession>
<organism evidence="2">
    <name type="scientific">freshwater metagenome</name>
    <dbReference type="NCBI Taxonomy" id="449393"/>
    <lineage>
        <taxon>unclassified sequences</taxon>
        <taxon>metagenomes</taxon>
        <taxon>ecological metagenomes</taxon>
    </lineage>
</organism>
<reference evidence="2" key="1">
    <citation type="submission" date="2014-06" db="EMBL/GenBank/DDBJ databases">
        <title>Key roles for freshwater Actinobacteria revealed by deep metagenomic sequencing.</title>
        <authorList>
            <person name="Ghai R."/>
            <person name="Mizuno C.M."/>
            <person name="Picazo A."/>
            <person name="Camacho A."/>
            <person name="Rodriguez-Valera F."/>
        </authorList>
    </citation>
    <scope>NUCLEOTIDE SEQUENCE</scope>
</reference>
<evidence type="ECO:0000259" key="1">
    <source>
        <dbReference type="Pfam" id="PF08818"/>
    </source>
</evidence>